<feature type="transmembrane region" description="Helical" evidence="12">
    <location>
        <begin position="21"/>
        <end position="41"/>
    </location>
</feature>
<accession>A0A8J6B8E0</accession>
<comment type="pathway">
    <text evidence="11">Phospholipid metabolism; phosphatidylethanolamine biosynthesis.</text>
</comment>
<evidence type="ECO:0000313" key="14">
    <source>
        <dbReference type="Proteomes" id="UP000717585"/>
    </source>
</evidence>
<dbReference type="EC" id="4.1.1.65" evidence="3"/>
<dbReference type="GO" id="GO:0005739">
    <property type="term" value="C:mitochondrion"/>
    <property type="evidence" value="ECO:0007669"/>
    <property type="project" value="TreeGrafter"/>
</dbReference>
<keyword evidence="10" id="KW-0670">Pyruvate</keyword>
<evidence type="ECO:0000256" key="1">
    <source>
        <dbReference type="ARBA" id="ARBA00001928"/>
    </source>
</evidence>
<keyword evidence="12" id="KW-1133">Transmembrane helix</keyword>
<evidence type="ECO:0000256" key="3">
    <source>
        <dbReference type="ARBA" id="ARBA00012243"/>
    </source>
</evidence>
<evidence type="ECO:0000256" key="7">
    <source>
        <dbReference type="ARBA" id="ARBA00023209"/>
    </source>
</evidence>
<evidence type="ECO:0000256" key="9">
    <source>
        <dbReference type="ARBA" id="ARBA00023264"/>
    </source>
</evidence>
<dbReference type="PANTHER" id="PTHR10067">
    <property type="entry name" value="PHOSPHATIDYLSERINE DECARBOXYLASE"/>
    <property type="match status" value="1"/>
</dbReference>
<keyword evidence="8" id="KW-0456">Lyase</keyword>
<evidence type="ECO:0000256" key="12">
    <source>
        <dbReference type="SAM" id="Phobius"/>
    </source>
</evidence>
<dbReference type="UniPathway" id="UPA00558"/>
<feature type="transmembrane region" description="Helical" evidence="12">
    <location>
        <begin position="53"/>
        <end position="76"/>
    </location>
</feature>
<keyword evidence="14" id="KW-1185">Reference proteome</keyword>
<evidence type="ECO:0000313" key="13">
    <source>
        <dbReference type="EMBL" id="KAG9395294.1"/>
    </source>
</evidence>
<keyword evidence="5" id="KW-0210">Decarboxylase</keyword>
<evidence type="ECO:0000256" key="6">
    <source>
        <dbReference type="ARBA" id="ARBA00023098"/>
    </source>
</evidence>
<evidence type="ECO:0000256" key="8">
    <source>
        <dbReference type="ARBA" id="ARBA00023239"/>
    </source>
</evidence>
<dbReference type="GO" id="GO:0006646">
    <property type="term" value="P:phosphatidylethanolamine biosynthetic process"/>
    <property type="evidence" value="ECO:0007669"/>
    <property type="project" value="UniProtKB-UniPathway"/>
</dbReference>
<protein>
    <recommendedName>
        <fullName evidence="3">phosphatidylserine decarboxylase</fullName>
        <ecNumber evidence="3">4.1.1.65</ecNumber>
    </recommendedName>
</protein>
<reference evidence="13" key="1">
    <citation type="submission" date="2021-05" db="EMBL/GenBank/DDBJ databases">
        <title>A free-living protist that lacks canonical eukaryotic 1 DNA replication and segregation systems.</title>
        <authorList>
            <person name="Salas-Leiva D.E."/>
            <person name="Tromer E.C."/>
            <person name="Curtis B.A."/>
            <person name="Jerlstrom-Hultqvist J."/>
            <person name="Kolisko M."/>
            <person name="Yi Z."/>
            <person name="Salas-Leiva J.S."/>
            <person name="Gallot-Lavallee L."/>
            <person name="Kops G.J.P.L."/>
            <person name="Archibald J.M."/>
            <person name="Simpson A.G.B."/>
            <person name="Roger A.J."/>
        </authorList>
    </citation>
    <scope>NUCLEOTIDE SEQUENCE</scope>
    <source>
        <strain evidence="13">BICM</strain>
    </source>
</reference>
<dbReference type="Proteomes" id="UP000717585">
    <property type="component" value="Unassembled WGS sequence"/>
</dbReference>
<gene>
    <name evidence="13" type="ORF">J8273_0523</name>
</gene>
<comment type="cofactor">
    <cofactor evidence="1">
        <name>pyruvate</name>
        <dbReference type="ChEBI" id="CHEBI:15361"/>
    </cofactor>
</comment>
<dbReference type="GO" id="GO:0004609">
    <property type="term" value="F:phosphatidylserine decarboxylase activity"/>
    <property type="evidence" value="ECO:0007669"/>
    <property type="project" value="UniProtKB-EC"/>
</dbReference>
<proteinExistence type="predicted"/>
<keyword evidence="12" id="KW-0812">Transmembrane</keyword>
<evidence type="ECO:0000256" key="4">
    <source>
        <dbReference type="ARBA" id="ARBA00022516"/>
    </source>
</evidence>
<name>A0A8J6B8E0_9EUKA</name>
<dbReference type="Pfam" id="PF02666">
    <property type="entry name" value="PS_Dcarbxylase"/>
    <property type="match status" value="2"/>
</dbReference>
<keyword evidence="6" id="KW-0443">Lipid metabolism</keyword>
<dbReference type="OrthoDB" id="4330at2759"/>
<evidence type="ECO:0000256" key="2">
    <source>
        <dbReference type="ARBA" id="ARBA00005189"/>
    </source>
</evidence>
<keyword evidence="12" id="KW-0472">Membrane</keyword>
<dbReference type="InterPro" id="IPR003817">
    <property type="entry name" value="PS_Dcarbxylase"/>
</dbReference>
<sequence>MVPKPSLRPIRALRHNGILPIFFAYVSISLFFMAAALNIVFRRFVGRRLDIIVSLHFAFWVCVFHTICNIALFIMTGGKRRMTYRILMFRLIPKRKLSRWLGIAVTLKFPVWLRVPAYCIYTIFYRCRLHDIRDPLDSFTCIADFFTRKLRPGARRVPPFGFVSPVDGTVLTFGQVCTDRIVQNPNPRRPDGGLRVKGLEYSISAFLGLTPPNHRTELVSAGKRMLLRVTTLGGRRGSAGKGTDRKLTDEQMNEALNNLRQRPDSSLYYIVLYLNPGDYHRFHSPVPWVARTRKHFPGNLYPVDPHFVRYKNDLYSVNERVVLSGAWEHGFFAYAAVAAYNVGSIFLNCEPDFHTNVKGETRTRNVYEEVAYSHETFEALADVLREDGDDVPDPKDHADLNHAEDGVLFDRGTEIGGFRLGSTIVCIFEAPPDFSFLCRPKQKVLVGDLLGWATDDIPDLEKETWVSGLEDVRDSVGPGAVQEWIDDRLAEINATEVVSE</sequence>
<dbReference type="EMBL" id="JAHDYR010000012">
    <property type="protein sequence ID" value="KAG9395294.1"/>
    <property type="molecule type" value="Genomic_DNA"/>
</dbReference>
<evidence type="ECO:0000256" key="10">
    <source>
        <dbReference type="ARBA" id="ARBA00023317"/>
    </source>
</evidence>
<dbReference type="AlphaFoldDB" id="A0A8J6B8E0"/>
<comment type="caution">
    <text evidence="13">The sequence shown here is derived from an EMBL/GenBank/DDBJ whole genome shotgun (WGS) entry which is preliminary data.</text>
</comment>
<dbReference type="PANTHER" id="PTHR10067:SF6">
    <property type="entry name" value="PHOSPHATIDYLSERINE DECARBOXYLASE PROENZYME, MITOCHONDRIAL"/>
    <property type="match status" value="1"/>
</dbReference>
<keyword evidence="7" id="KW-0594">Phospholipid biosynthesis</keyword>
<keyword evidence="9" id="KW-1208">Phospholipid metabolism</keyword>
<comment type="pathway">
    <text evidence="2">Lipid metabolism.</text>
</comment>
<dbReference type="NCBIfam" id="TIGR00163">
    <property type="entry name" value="PS_decarb"/>
    <property type="match status" value="1"/>
</dbReference>
<evidence type="ECO:0000256" key="11">
    <source>
        <dbReference type="ARBA" id="ARBA00024326"/>
    </source>
</evidence>
<dbReference type="InterPro" id="IPR033177">
    <property type="entry name" value="PSD-B"/>
</dbReference>
<evidence type="ECO:0000256" key="5">
    <source>
        <dbReference type="ARBA" id="ARBA00022793"/>
    </source>
</evidence>
<organism evidence="13 14">
    <name type="scientific">Carpediemonas membranifera</name>
    <dbReference type="NCBI Taxonomy" id="201153"/>
    <lineage>
        <taxon>Eukaryota</taxon>
        <taxon>Metamonada</taxon>
        <taxon>Carpediemonas-like organisms</taxon>
        <taxon>Carpediemonas</taxon>
    </lineage>
</organism>
<keyword evidence="4" id="KW-0444">Lipid biosynthesis</keyword>